<keyword evidence="1 5" id="KW-0963">Cytoplasm</keyword>
<feature type="region of interest" description="Disordered" evidence="6">
    <location>
        <begin position="158"/>
        <end position="177"/>
    </location>
</feature>
<dbReference type="AlphaFoldDB" id="A0A2N3LVS6"/>
<dbReference type="Pfam" id="PF01782">
    <property type="entry name" value="RimM"/>
    <property type="match status" value="1"/>
</dbReference>
<evidence type="ECO:0000259" key="7">
    <source>
        <dbReference type="Pfam" id="PF01782"/>
    </source>
</evidence>
<dbReference type="GO" id="GO:0043022">
    <property type="term" value="F:ribosome binding"/>
    <property type="evidence" value="ECO:0007669"/>
    <property type="project" value="InterPro"/>
</dbReference>
<feature type="domain" description="Ribosome maturation factor RimM PRC barrel" evidence="8">
    <location>
        <begin position="97"/>
        <end position="164"/>
    </location>
</feature>
<keyword evidence="10" id="KW-1185">Reference proteome</keyword>
<dbReference type="PANTHER" id="PTHR33692">
    <property type="entry name" value="RIBOSOME MATURATION FACTOR RIMM"/>
    <property type="match status" value="1"/>
</dbReference>
<dbReference type="EMBL" id="PJNW01000011">
    <property type="protein sequence ID" value="PKR88685.1"/>
    <property type="molecule type" value="Genomic_DNA"/>
</dbReference>
<dbReference type="NCBIfam" id="TIGR02273">
    <property type="entry name" value="16S_RimM"/>
    <property type="match status" value="1"/>
</dbReference>
<evidence type="ECO:0000256" key="2">
    <source>
        <dbReference type="ARBA" id="ARBA00022517"/>
    </source>
</evidence>
<dbReference type="Gene3D" id="2.30.30.240">
    <property type="entry name" value="PRC-barrel domain"/>
    <property type="match status" value="1"/>
</dbReference>
<dbReference type="Pfam" id="PF24986">
    <property type="entry name" value="PRC_RimM"/>
    <property type="match status" value="1"/>
</dbReference>
<dbReference type="Gene3D" id="2.40.30.60">
    <property type="entry name" value="RimM"/>
    <property type="match status" value="1"/>
</dbReference>
<proteinExistence type="inferred from homology"/>
<comment type="function">
    <text evidence="5">An accessory protein needed during the final step in the assembly of 30S ribosomal subunit, possibly for assembly of the head region. Essential for efficient processing of 16S rRNA. May be needed both before and after RbfA during the maturation of 16S rRNA. It has affinity for free ribosomal 30S subunits but not for 70S ribosomes.</text>
</comment>
<protein>
    <recommendedName>
        <fullName evidence="5">Ribosome maturation factor RimM</fullName>
    </recommendedName>
</protein>
<keyword evidence="2 5" id="KW-0690">Ribosome biogenesis</keyword>
<name>A0A2N3LVS6_9HYPH</name>
<evidence type="ECO:0000259" key="8">
    <source>
        <dbReference type="Pfam" id="PF24986"/>
    </source>
</evidence>
<keyword evidence="4 5" id="KW-0143">Chaperone</keyword>
<dbReference type="SUPFAM" id="SSF50346">
    <property type="entry name" value="PRC-barrel domain"/>
    <property type="match status" value="1"/>
</dbReference>
<dbReference type="Proteomes" id="UP000233491">
    <property type="component" value="Unassembled WGS sequence"/>
</dbReference>
<reference evidence="9 10" key="1">
    <citation type="submission" date="2017-12" db="EMBL/GenBank/DDBJ databases">
        <title>Anaerobic carbon monoxide metabolism by Pleomorphomonas carboxyditropha sp. nov., a new mesophilic hydrogenogenic carboxidotroph.</title>
        <authorList>
            <person name="Esquivel-Elizondo S."/>
            <person name="Krajmalnik-Brown R."/>
        </authorList>
    </citation>
    <scope>NUCLEOTIDE SEQUENCE [LARGE SCALE GENOMIC DNA]</scope>
    <source>
        <strain evidence="9 10">R5-392</strain>
    </source>
</reference>
<dbReference type="HAMAP" id="MF_00014">
    <property type="entry name" value="Ribosome_mat_RimM"/>
    <property type="match status" value="1"/>
</dbReference>
<dbReference type="PANTHER" id="PTHR33692:SF1">
    <property type="entry name" value="RIBOSOME MATURATION FACTOR RIMM"/>
    <property type="match status" value="1"/>
</dbReference>
<evidence type="ECO:0000256" key="1">
    <source>
        <dbReference type="ARBA" id="ARBA00022490"/>
    </source>
</evidence>
<comment type="similarity">
    <text evidence="5">Belongs to the RimM family.</text>
</comment>
<comment type="subcellular location">
    <subcellularLocation>
        <location evidence="5">Cytoplasm</location>
    </subcellularLocation>
</comment>
<dbReference type="GO" id="GO:0042274">
    <property type="term" value="P:ribosomal small subunit biogenesis"/>
    <property type="evidence" value="ECO:0007669"/>
    <property type="project" value="UniProtKB-UniRule"/>
</dbReference>
<sequence length="177" mass="19040">MKSIVIAEIGAAHGVRGEVRVKAHTADPLAIADYGPLHDSRGTIFRIKSLRHLKDDMLVVSFEGLTDRTAAEKLNRIKLHVERSALPPPDEEEFYYADLIGLAVETTAGEAIGTVVAVVNFGADDLLDVRRPGRASVYVPFTRAVVPTLDFEAGKAIIEPPDGLLDDPGEPDGEDAS</sequence>
<dbReference type="GO" id="GO:0005840">
    <property type="term" value="C:ribosome"/>
    <property type="evidence" value="ECO:0007669"/>
    <property type="project" value="InterPro"/>
</dbReference>
<dbReference type="InterPro" id="IPR002676">
    <property type="entry name" value="RimM_N"/>
</dbReference>
<dbReference type="InterPro" id="IPR009000">
    <property type="entry name" value="Transl_B-barrel_sf"/>
</dbReference>
<comment type="subunit">
    <text evidence="5">Binds ribosomal protein uS19.</text>
</comment>
<accession>A0A2N3LVS6</accession>
<evidence type="ECO:0000313" key="10">
    <source>
        <dbReference type="Proteomes" id="UP000233491"/>
    </source>
</evidence>
<comment type="caution">
    <text evidence="9">The sequence shown here is derived from an EMBL/GenBank/DDBJ whole genome shotgun (WGS) entry which is preliminary data.</text>
</comment>
<dbReference type="GO" id="GO:0006364">
    <property type="term" value="P:rRNA processing"/>
    <property type="evidence" value="ECO:0007669"/>
    <property type="project" value="UniProtKB-UniRule"/>
</dbReference>
<comment type="domain">
    <text evidence="5">The PRC barrel domain binds ribosomal protein uS19.</text>
</comment>
<dbReference type="InterPro" id="IPR011961">
    <property type="entry name" value="RimM"/>
</dbReference>
<evidence type="ECO:0000256" key="3">
    <source>
        <dbReference type="ARBA" id="ARBA00022552"/>
    </source>
</evidence>
<organism evidence="9 10">
    <name type="scientific">Pleomorphomonas diazotrophica</name>
    <dbReference type="NCBI Taxonomy" id="1166257"/>
    <lineage>
        <taxon>Bacteria</taxon>
        <taxon>Pseudomonadati</taxon>
        <taxon>Pseudomonadota</taxon>
        <taxon>Alphaproteobacteria</taxon>
        <taxon>Hyphomicrobiales</taxon>
        <taxon>Pleomorphomonadaceae</taxon>
        <taxon>Pleomorphomonas</taxon>
    </lineage>
</organism>
<feature type="domain" description="RimM N-terminal" evidence="7">
    <location>
        <begin position="5"/>
        <end position="84"/>
    </location>
</feature>
<evidence type="ECO:0000256" key="6">
    <source>
        <dbReference type="SAM" id="MobiDB-lite"/>
    </source>
</evidence>
<evidence type="ECO:0000256" key="5">
    <source>
        <dbReference type="HAMAP-Rule" id="MF_00014"/>
    </source>
</evidence>
<gene>
    <name evidence="5" type="primary">rimM</name>
    <name evidence="9" type="ORF">CXZ10_14605</name>
</gene>
<evidence type="ECO:0000256" key="4">
    <source>
        <dbReference type="ARBA" id="ARBA00023186"/>
    </source>
</evidence>
<dbReference type="SUPFAM" id="SSF50447">
    <property type="entry name" value="Translation proteins"/>
    <property type="match status" value="1"/>
</dbReference>
<dbReference type="GO" id="GO:0005737">
    <property type="term" value="C:cytoplasm"/>
    <property type="evidence" value="ECO:0007669"/>
    <property type="project" value="UniProtKB-SubCell"/>
</dbReference>
<dbReference type="InterPro" id="IPR056792">
    <property type="entry name" value="PRC_RimM"/>
</dbReference>
<dbReference type="InterPro" id="IPR011033">
    <property type="entry name" value="PRC_barrel-like_sf"/>
</dbReference>
<keyword evidence="3 5" id="KW-0698">rRNA processing</keyword>
<feature type="compositionally biased region" description="Acidic residues" evidence="6">
    <location>
        <begin position="164"/>
        <end position="177"/>
    </location>
</feature>
<evidence type="ECO:0000313" key="9">
    <source>
        <dbReference type="EMBL" id="PKR88685.1"/>
    </source>
</evidence>
<dbReference type="InterPro" id="IPR036976">
    <property type="entry name" value="RimM_N_sf"/>
</dbReference>
<dbReference type="OrthoDB" id="9788191at2"/>